<evidence type="ECO:0000313" key="1">
    <source>
        <dbReference type="EMBL" id="KAK0624714.1"/>
    </source>
</evidence>
<accession>A0AA39WZW6</accession>
<name>A0AA39WZW6_9PEZI</name>
<dbReference type="EMBL" id="JAULSR010000003">
    <property type="protein sequence ID" value="KAK0624714.1"/>
    <property type="molecule type" value="Genomic_DNA"/>
</dbReference>
<sequence>MGWYGMVWYIAIWGLIVGGRSSSGFASSPLDVLFCFFFFFSYRVFGTHISQRDASAEQAGVSKVWYGHKHVFWPGSYYTTEQERRHVVRDGWGKGGHY</sequence>
<proteinExistence type="predicted"/>
<evidence type="ECO:0000313" key="2">
    <source>
        <dbReference type="Proteomes" id="UP001174934"/>
    </source>
</evidence>
<keyword evidence="2" id="KW-1185">Reference proteome</keyword>
<reference evidence="1" key="1">
    <citation type="submission" date="2023-06" db="EMBL/GenBank/DDBJ databases">
        <title>Genome-scale phylogeny and comparative genomics of the fungal order Sordariales.</title>
        <authorList>
            <consortium name="Lawrence Berkeley National Laboratory"/>
            <person name="Hensen N."/>
            <person name="Bonometti L."/>
            <person name="Westerberg I."/>
            <person name="Brannstrom I.O."/>
            <person name="Guillou S."/>
            <person name="Cros-Aarteil S."/>
            <person name="Calhoun S."/>
            <person name="Haridas S."/>
            <person name="Kuo A."/>
            <person name="Mondo S."/>
            <person name="Pangilinan J."/>
            <person name="Riley R."/>
            <person name="LaButti K."/>
            <person name="Andreopoulos B."/>
            <person name="Lipzen A."/>
            <person name="Chen C."/>
            <person name="Yanf M."/>
            <person name="Daum C."/>
            <person name="Ng V."/>
            <person name="Clum A."/>
            <person name="Steindorff A."/>
            <person name="Ohm R."/>
            <person name="Martin F."/>
            <person name="Silar P."/>
            <person name="Natvig D."/>
            <person name="Lalanne C."/>
            <person name="Gautier V."/>
            <person name="Ament-velasquez S.L."/>
            <person name="Kruys A."/>
            <person name="Hutchinson M.I."/>
            <person name="Powell A.J."/>
            <person name="Barry K."/>
            <person name="Miller A.N."/>
            <person name="Grigoriev I.V."/>
            <person name="Debuchy R."/>
            <person name="Gladieux P."/>
            <person name="Thoren M.H."/>
            <person name="Johannesson H."/>
        </authorList>
    </citation>
    <scope>NUCLEOTIDE SEQUENCE</scope>
    <source>
        <strain evidence="1">SMH3391-2</strain>
    </source>
</reference>
<dbReference type="AlphaFoldDB" id="A0AA39WZW6"/>
<comment type="caution">
    <text evidence="1">The sequence shown here is derived from an EMBL/GenBank/DDBJ whole genome shotgun (WGS) entry which is preliminary data.</text>
</comment>
<gene>
    <name evidence="1" type="ORF">B0T17DRAFT_250738</name>
</gene>
<dbReference type="Proteomes" id="UP001174934">
    <property type="component" value="Unassembled WGS sequence"/>
</dbReference>
<protein>
    <submittedName>
        <fullName evidence="1">Uncharacterized protein</fullName>
    </submittedName>
</protein>
<organism evidence="1 2">
    <name type="scientific">Bombardia bombarda</name>
    <dbReference type="NCBI Taxonomy" id="252184"/>
    <lineage>
        <taxon>Eukaryota</taxon>
        <taxon>Fungi</taxon>
        <taxon>Dikarya</taxon>
        <taxon>Ascomycota</taxon>
        <taxon>Pezizomycotina</taxon>
        <taxon>Sordariomycetes</taxon>
        <taxon>Sordariomycetidae</taxon>
        <taxon>Sordariales</taxon>
        <taxon>Lasiosphaeriaceae</taxon>
        <taxon>Bombardia</taxon>
    </lineage>
</organism>